<keyword evidence="2" id="KW-0472">Membrane</keyword>
<evidence type="ECO:0000256" key="2">
    <source>
        <dbReference type="SAM" id="Phobius"/>
    </source>
</evidence>
<comment type="caution">
    <text evidence="3">The sequence shown here is derived from an EMBL/GenBank/DDBJ whole genome shotgun (WGS) entry which is preliminary data.</text>
</comment>
<dbReference type="Proteomes" id="UP001596083">
    <property type="component" value="Unassembled WGS sequence"/>
</dbReference>
<evidence type="ECO:0000313" key="4">
    <source>
        <dbReference type="Proteomes" id="UP001596083"/>
    </source>
</evidence>
<keyword evidence="2" id="KW-0812">Transmembrane</keyword>
<dbReference type="RefSeq" id="WP_390321294.1">
    <property type="nucleotide sequence ID" value="NZ_JBHSPB010000035.1"/>
</dbReference>
<keyword evidence="4" id="KW-1185">Reference proteome</keyword>
<dbReference type="EMBL" id="JBHSPB010000035">
    <property type="protein sequence ID" value="MFC5724798.1"/>
    <property type="molecule type" value="Genomic_DNA"/>
</dbReference>
<name>A0ABW0ZA08_9ACTN</name>
<accession>A0ABW0ZA08</accession>
<evidence type="ECO:0000313" key="3">
    <source>
        <dbReference type="EMBL" id="MFC5724798.1"/>
    </source>
</evidence>
<keyword evidence="2" id="KW-1133">Transmembrane helix</keyword>
<feature type="transmembrane region" description="Helical" evidence="2">
    <location>
        <begin position="166"/>
        <end position="188"/>
    </location>
</feature>
<protein>
    <submittedName>
        <fullName evidence="3">Uncharacterized protein</fullName>
    </submittedName>
</protein>
<proteinExistence type="predicted"/>
<evidence type="ECO:0000256" key="1">
    <source>
        <dbReference type="SAM" id="MobiDB-lite"/>
    </source>
</evidence>
<gene>
    <name evidence="3" type="ORF">ACFP1Z_32090</name>
</gene>
<feature type="compositionally biased region" description="Pro residues" evidence="1">
    <location>
        <begin position="30"/>
        <end position="43"/>
    </location>
</feature>
<feature type="region of interest" description="Disordered" evidence="1">
    <location>
        <begin position="30"/>
        <end position="52"/>
    </location>
</feature>
<sequence>MPSQTSGKPSSRALVLWAVLAALLALVAPSPSPWPSAPGPPAGPRGEDGGPAQIRRFALEPARVRPGEKVTVILSDDRAAPDEDTLPLKSPRFAASSRMRLTPPGSPDDPGCKCDDGATVYVGHVTVPYGTASGTYTVTVVSHHGQHTSTAQLTVHGGTGAGSDAWVPWAAGCGGAAALAVGTVLVAGRRRRRTAPPRVP</sequence>
<organism evidence="3 4">
    <name type="scientific">Streptomyces gamaensis</name>
    <dbReference type="NCBI Taxonomy" id="1763542"/>
    <lineage>
        <taxon>Bacteria</taxon>
        <taxon>Bacillati</taxon>
        <taxon>Actinomycetota</taxon>
        <taxon>Actinomycetes</taxon>
        <taxon>Kitasatosporales</taxon>
        <taxon>Streptomycetaceae</taxon>
        <taxon>Streptomyces</taxon>
    </lineage>
</organism>
<reference evidence="4" key="1">
    <citation type="journal article" date="2019" name="Int. J. Syst. Evol. Microbiol.">
        <title>The Global Catalogue of Microorganisms (GCM) 10K type strain sequencing project: providing services to taxonomists for standard genome sequencing and annotation.</title>
        <authorList>
            <consortium name="The Broad Institute Genomics Platform"/>
            <consortium name="The Broad Institute Genome Sequencing Center for Infectious Disease"/>
            <person name="Wu L."/>
            <person name="Ma J."/>
        </authorList>
    </citation>
    <scope>NUCLEOTIDE SEQUENCE [LARGE SCALE GENOMIC DNA]</scope>
    <source>
        <strain evidence="4">CGMCC 4.7304</strain>
    </source>
</reference>